<keyword evidence="1" id="KW-0547">Nucleotide-binding</keyword>
<gene>
    <name evidence="4" type="primary">ybbL</name>
    <name evidence="4" type="ORF">MBHS_04896</name>
</gene>
<evidence type="ECO:0000256" key="1">
    <source>
        <dbReference type="ARBA" id="ARBA00022741"/>
    </source>
</evidence>
<dbReference type="InterPro" id="IPR003593">
    <property type="entry name" value="AAA+_ATPase"/>
</dbReference>
<proteinExistence type="predicted"/>
<dbReference type="PANTHER" id="PTHR43119">
    <property type="entry name" value="ABC TRANSPORT PROTEIN ATP-BINDING COMPONENT-RELATED"/>
    <property type="match status" value="1"/>
</dbReference>
<dbReference type="RefSeq" id="WP_103922494.1">
    <property type="nucleotide sequence ID" value="NZ_FMSV02000557.1"/>
</dbReference>
<dbReference type="GO" id="GO:0005524">
    <property type="term" value="F:ATP binding"/>
    <property type="evidence" value="ECO:0007669"/>
    <property type="project" value="UniProtKB-KW"/>
</dbReference>
<dbReference type="SMART" id="SM00382">
    <property type="entry name" value="AAA"/>
    <property type="match status" value="1"/>
</dbReference>
<dbReference type="InterPro" id="IPR027417">
    <property type="entry name" value="P-loop_NTPase"/>
</dbReference>
<sequence>MKQYFQVENLFCHGRGAYQFSLGASQCLGISGPSGCGKSLLLRALADLEPHTGRVCLKGQASHDMPASHWRKKVGLLAAESRWWADDVYTHFPELEHTQSTATSWSSELEQLGLPAAIMDWQIHRLSSGERQRLALLRLLVQQPQVLLLDEPTANLDPKHTALLEQRIMAYVQQQQVAVIWVSHDAEQLQRVANQRLMLT</sequence>
<organism evidence="4 5">
    <name type="scientific">Candidatus Venteria ishoeyi</name>
    <dbReference type="NCBI Taxonomy" id="1899563"/>
    <lineage>
        <taxon>Bacteria</taxon>
        <taxon>Pseudomonadati</taxon>
        <taxon>Pseudomonadota</taxon>
        <taxon>Gammaproteobacteria</taxon>
        <taxon>Thiotrichales</taxon>
        <taxon>Thiotrichaceae</taxon>
        <taxon>Venteria</taxon>
    </lineage>
</organism>
<dbReference type="Gene3D" id="3.40.50.300">
    <property type="entry name" value="P-loop containing nucleotide triphosphate hydrolases"/>
    <property type="match status" value="1"/>
</dbReference>
<dbReference type="PANTHER" id="PTHR43119:SF1">
    <property type="entry name" value="ABC TRANSPORTER DOMAIN-CONTAINING PROTEIN"/>
    <property type="match status" value="1"/>
</dbReference>
<evidence type="ECO:0000313" key="4">
    <source>
        <dbReference type="EMBL" id="SEH09003.1"/>
    </source>
</evidence>
<evidence type="ECO:0000313" key="5">
    <source>
        <dbReference type="Proteomes" id="UP000236724"/>
    </source>
</evidence>
<protein>
    <submittedName>
        <fullName evidence="4">Putative ABC transporter ATP-binding protein YbbL</fullName>
    </submittedName>
</protein>
<dbReference type="GO" id="GO:0016887">
    <property type="term" value="F:ATP hydrolysis activity"/>
    <property type="evidence" value="ECO:0007669"/>
    <property type="project" value="InterPro"/>
</dbReference>
<dbReference type="AlphaFoldDB" id="A0A1H6FH66"/>
<evidence type="ECO:0000259" key="3">
    <source>
        <dbReference type="PROSITE" id="PS50893"/>
    </source>
</evidence>
<feature type="domain" description="ABC transporter" evidence="3">
    <location>
        <begin position="5"/>
        <end position="200"/>
    </location>
</feature>
<reference evidence="4 5" key="1">
    <citation type="submission" date="2016-10" db="EMBL/GenBank/DDBJ databases">
        <authorList>
            <person name="de Groot N.N."/>
        </authorList>
    </citation>
    <scope>NUCLEOTIDE SEQUENCE [LARGE SCALE GENOMIC DNA]</scope>
    <source>
        <strain evidence="4">MBHS1</strain>
    </source>
</reference>
<dbReference type="InterPro" id="IPR003439">
    <property type="entry name" value="ABC_transporter-like_ATP-bd"/>
</dbReference>
<evidence type="ECO:0000256" key="2">
    <source>
        <dbReference type="ARBA" id="ARBA00022840"/>
    </source>
</evidence>
<dbReference type="InterPro" id="IPR017871">
    <property type="entry name" value="ABC_transporter-like_CS"/>
</dbReference>
<dbReference type="Pfam" id="PF00005">
    <property type="entry name" value="ABC_tran"/>
    <property type="match status" value="1"/>
</dbReference>
<dbReference type="PROSITE" id="PS00211">
    <property type="entry name" value="ABC_TRANSPORTER_1"/>
    <property type="match status" value="1"/>
</dbReference>
<dbReference type="OrthoDB" id="4408248at2"/>
<dbReference type="SUPFAM" id="SSF52540">
    <property type="entry name" value="P-loop containing nucleoside triphosphate hydrolases"/>
    <property type="match status" value="1"/>
</dbReference>
<dbReference type="PROSITE" id="PS50893">
    <property type="entry name" value="ABC_TRANSPORTER_2"/>
    <property type="match status" value="1"/>
</dbReference>
<accession>A0A1H6FH66</accession>
<name>A0A1H6FH66_9GAMM</name>
<keyword evidence="5" id="KW-1185">Reference proteome</keyword>
<keyword evidence="2 4" id="KW-0067">ATP-binding</keyword>
<dbReference type="Proteomes" id="UP000236724">
    <property type="component" value="Unassembled WGS sequence"/>
</dbReference>
<dbReference type="EMBL" id="FMSV02000557">
    <property type="protein sequence ID" value="SEH09003.1"/>
    <property type="molecule type" value="Genomic_DNA"/>
</dbReference>